<protein>
    <recommendedName>
        <fullName evidence="1">Lantibiotic dehydratase N-terminal domain-containing protein</fullName>
    </recommendedName>
</protein>
<organism evidence="2 3">
    <name type="scientific">Cryptosporangium minutisporangium</name>
    <dbReference type="NCBI Taxonomy" id="113569"/>
    <lineage>
        <taxon>Bacteria</taxon>
        <taxon>Bacillati</taxon>
        <taxon>Actinomycetota</taxon>
        <taxon>Actinomycetes</taxon>
        <taxon>Cryptosporangiales</taxon>
        <taxon>Cryptosporangiaceae</taxon>
        <taxon>Cryptosporangium</taxon>
    </lineage>
</organism>
<accession>A0ABP6SRW8</accession>
<feature type="domain" description="Lantibiotic dehydratase N-terminal" evidence="1">
    <location>
        <begin position="155"/>
        <end position="834"/>
    </location>
</feature>
<gene>
    <name evidence="2" type="ORF">GCM10020369_08080</name>
</gene>
<name>A0ABP6SRW8_9ACTN</name>
<keyword evidence="3" id="KW-1185">Reference proteome</keyword>
<evidence type="ECO:0000259" key="1">
    <source>
        <dbReference type="Pfam" id="PF04738"/>
    </source>
</evidence>
<evidence type="ECO:0000313" key="3">
    <source>
        <dbReference type="Proteomes" id="UP001501676"/>
    </source>
</evidence>
<dbReference type="Proteomes" id="UP001501676">
    <property type="component" value="Unassembled WGS sequence"/>
</dbReference>
<dbReference type="Pfam" id="PF04738">
    <property type="entry name" value="Lant_dehydr_N"/>
    <property type="match status" value="1"/>
</dbReference>
<reference evidence="3" key="1">
    <citation type="journal article" date="2019" name="Int. J. Syst. Evol. Microbiol.">
        <title>The Global Catalogue of Microorganisms (GCM) 10K type strain sequencing project: providing services to taxonomists for standard genome sequencing and annotation.</title>
        <authorList>
            <consortium name="The Broad Institute Genomics Platform"/>
            <consortium name="The Broad Institute Genome Sequencing Center for Infectious Disease"/>
            <person name="Wu L."/>
            <person name="Ma J."/>
        </authorList>
    </citation>
    <scope>NUCLEOTIDE SEQUENCE [LARGE SCALE GENOMIC DNA]</scope>
    <source>
        <strain evidence="3">JCM 9458</strain>
    </source>
</reference>
<dbReference type="InterPro" id="IPR006827">
    <property type="entry name" value="Lant_deHydtase_N"/>
</dbReference>
<dbReference type="EMBL" id="BAAAYN010000004">
    <property type="protein sequence ID" value="GAA3383180.1"/>
    <property type="molecule type" value="Genomic_DNA"/>
</dbReference>
<sequence>MNSSEPRNGATPYAPLFMLRVAGLPASVVHPLRCPDSTSWAEEMLREEAALCARGTELADALHDLIAGNDDEESRRGLLRLRRQVHRGTLPAAPADASALVSALDDKAAVLFEEWITALRLVAELDTSGPDRIARELVASRYELRRLADEERLLLALPLASPTLAGQLRTLAPDALVKADKRARRLEQSLLAYLYRTACKTSPFSTFTGVGLGRATSVRPTDDLTDGARVTVPEDWSSHARINVVVLGRLAEAILADPPRRGDLPVELAPGWRRDDDRIRYVRRSVTTGDDSASVSFDTVQDQMFFLRRSGILDRLFDVFAERPALRCGDVVRWLATQQGARPEECERYLSTLLDLGMLQVRCLHIDVHTPEPLRAMRDALRGLDRPWATELAAGLAAPIGHLDRYPTADAATRRALLTALRADLQGLVRGLGSEDATMPQTLLYEDVRVADRALGLDLAAWMRLVGPALTAVERILPVFDRTLAHRITFKGFFLARFGTGGECADVLQLVADFHEDFYDQYASFTADRRPFDDDGEYVPEENWMRLPEITALDEARRHFVAGMRALWARSQPDGEVYLDDELAADVARRLAPIAGATIAQSHFLQLAVRNPDPLVVLNQSYGGLSFAFSRFTHCFDDGAGFGAPTGLSDELRHTGRAIQPSGAVFAEVTGGAATTNLNLHGRLTDYEIVCPGEHSCAPPERQIALDDLILVHDPVQDRLVLRSRRLGREVVPLYFGYLIPSVLPEVPRTLLLLSPSSMGHLDLWGGVPAAEPCEGVTSRPRVRIGSLVLSRRSWRVTAADLPIRAPGSPDHTWFLGWQRWRGVHGLPRQVFVSVQAGDGGPLPAKPQYLDFDSYLSLSTFERLVKSGADRVVLREMLPQHDDLHVRSGRGDHVAELAIQTHWRQ</sequence>
<comment type="caution">
    <text evidence="2">The sequence shown here is derived from an EMBL/GenBank/DDBJ whole genome shotgun (WGS) entry which is preliminary data.</text>
</comment>
<dbReference type="RefSeq" id="WP_345726565.1">
    <property type="nucleotide sequence ID" value="NZ_BAAAYN010000004.1"/>
</dbReference>
<proteinExistence type="predicted"/>
<evidence type="ECO:0000313" key="2">
    <source>
        <dbReference type="EMBL" id="GAA3383180.1"/>
    </source>
</evidence>